<evidence type="ECO:0000256" key="1">
    <source>
        <dbReference type="SAM" id="MobiDB-lite"/>
    </source>
</evidence>
<feature type="compositionally biased region" description="Basic and acidic residues" evidence="1">
    <location>
        <begin position="38"/>
        <end position="63"/>
    </location>
</feature>
<gene>
    <name evidence="2" type="ORF">CPT34_33675</name>
</gene>
<dbReference type="EMBL" id="NXDM01000102">
    <property type="protein sequence ID" value="PCK76797.1"/>
    <property type="molecule type" value="Genomic_DNA"/>
</dbReference>
<sequence length="264" mass="29317">MYPRRNQPRDDDSREVSGWIEGVTGAFDTDAWIEDYYSESRDMEQDPSDLRLGSHDSDAGDRVPRRRSVGGSMRVTPQSLAPERGSGQPDVDAATETHVASTKVRVGGKRGRPADRDMHPDDETRINQFAEAVRGYEILPDGSIGRGDGRVPEATVENNLGILRRFARWLRAANRDSMASRFLNDPDSLAVDIADYWASGEDDQNRLNSALSHFRRLGPEGQELQAVGAGPRLMGRRIHDPYPDDARVIDSLAKEELSKFGPVS</sequence>
<proteinExistence type="predicted"/>
<reference evidence="2 3" key="1">
    <citation type="submission" date="2017-09" db="EMBL/GenBank/DDBJ databases">
        <title>Comparative genomics of rhizobia isolated from Phaseolus vulgaris in China.</title>
        <authorList>
            <person name="Tong W."/>
        </authorList>
    </citation>
    <scope>NUCLEOTIDE SEQUENCE [LARGE SCALE GENOMIC DNA]</scope>
    <source>
        <strain evidence="2 3">L101</strain>
    </source>
</reference>
<feature type="non-terminal residue" evidence="2">
    <location>
        <position position="264"/>
    </location>
</feature>
<evidence type="ECO:0000313" key="2">
    <source>
        <dbReference type="EMBL" id="PCK76797.1"/>
    </source>
</evidence>
<feature type="region of interest" description="Disordered" evidence="1">
    <location>
        <begin position="38"/>
        <end position="121"/>
    </location>
</feature>
<dbReference type="Proteomes" id="UP000218807">
    <property type="component" value="Unassembled WGS sequence"/>
</dbReference>
<name>A0A2A5KII1_9HYPH</name>
<feature type="region of interest" description="Disordered" evidence="1">
    <location>
        <begin position="1"/>
        <end position="21"/>
    </location>
</feature>
<dbReference type="AlphaFoldDB" id="A0A2A5KII1"/>
<accession>A0A2A5KII1</accession>
<organism evidence="2 3">
    <name type="scientific">Rhizobium sophoriradicis</name>
    <dbReference type="NCBI Taxonomy" id="1535245"/>
    <lineage>
        <taxon>Bacteria</taxon>
        <taxon>Pseudomonadati</taxon>
        <taxon>Pseudomonadota</taxon>
        <taxon>Alphaproteobacteria</taxon>
        <taxon>Hyphomicrobiales</taxon>
        <taxon>Rhizobiaceae</taxon>
        <taxon>Rhizobium/Agrobacterium group</taxon>
        <taxon>Rhizobium</taxon>
    </lineage>
</organism>
<protein>
    <submittedName>
        <fullName evidence="2">Uncharacterized protein</fullName>
    </submittedName>
</protein>
<comment type="caution">
    <text evidence="2">The sequence shown here is derived from an EMBL/GenBank/DDBJ whole genome shotgun (WGS) entry which is preliminary data.</text>
</comment>
<feature type="compositionally biased region" description="Basic and acidic residues" evidence="1">
    <location>
        <begin position="112"/>
        <end position="121"/>
    </location>
</feature>
<evidence type="ECO:0000313" key="3">
    <source>
        <dbReference type="Proteomes" id="UP000218807"/>
    </source>
</evidence>
<keyword evidence="3" id="KW-1185">Reference proteome</keyword>